<keyword evidence="4" id="KW-1185">Reference proteome</keyword>
<feature type="region of interest" description="Disordered" evidence="1">
    <location>
        <begin position="141"/>
        <end position="165"/>
    </location>
</feature>
<dbReference type="AlphaFoldDB" id="A0A2T3ZQN3"/>
<feature type="region of interest" description="Disordered" evidence="1">
    <location>
        <begin position="28"/>
        <end position="80"/>
    </location>
</feature>
<feature type="chain" id="PRO_5015481110" evidence="2">
    <location>
        <begin position="17"/>
        <end position="165"/>
    </location>
</feature>
<feature type="compositionally biased region" description="Basic and acidic residues" evidence="1">
    <location>
        <begin position="68"/>
        <end position="80"/>
    </location>
</feature>
<name>A0A2T3ZQN3_TRIA4</name>
<evidence type="ECO:0000313" key="3">
    <source>
        <dbReference type="EMBL" id="PTB47096.1"/>
    </source>
</evidence>
<evidence type="ECO:0000313" key="4">
    <source>
        <dbReference type="Proteomes" id="UP000240493"/>
    </source>
</evidence>
<protein>
    <submittedName>
        <fullName evidence="3">Uncharacterized protein</fullName>
    </submittedName>
</protein>
<evidence type="ECO:0000256" key="1">
    <source>
        <dbReference type="SAM" id="MobiDB-lite"/>
    </source>
</evidence>
<organism evidence="3 4">
    <name type="scientific">Trichoderma asperellum (strain ATCC 204424 / CBS 433.97 / NBRC 101777)</name>
    <dbReference type="NCBI Taxonomy" id="1042311"/>
    <lineage>
        <taxon>Eukaryota</taxon>
        <taxon>Fungi</taxon>
        <taxon>Dikarya</taxon>
        <taxon>Ascomycota</taxon>
        <taxon>Pezizomycotina</taxon>
        <taxon>Sordariomycetes</taxon>
        <taxon>Hypocreomycetidae</taxon>
        <taxon>Hypocreales</taxon>
        <taxon>Hypocreaceae</taxon>
        <taxon>Trichoderma</taxon>
    </lineage>
</organism>
<gene>
    <name evidence="3" type="ORF">M441DRAFT_42813</name>
</gene>
<keyword evidence="2" id="KW-0732">Signal</keyword>
<feature type="signal peptide" evidence="2">
    <location>
        <begin position="1"/>
        <end position="16"/>
    </location>
</feature>
<proteinExistence type="predicted"/>
<dbReference type="Proteomes" id="UP000240493">
    <property type="component" value="Unassembled WGS sequence"/>
</dbReference>
<accession>A0A2T3ZQN3</accession>
<evidence type="ECO:0000256" key="2">
    <source>
        <dbReference type="SAM" id="SignalP"/>
    </source>
</evidence>
<reference evidence="3 4" key="1">
    <citation type="submission" date="2016-07" db="EMBL/GenBank/DDBJ databases">
        <title>Multiple horizontal gene transfer events from other fungi enriched the ability of initially mycotrophic Trichoderma (Ascomycota) to feed on dead plant biomass.</title>
        <authorList>
            <consortium name="DOE Joint Genome Institute"/>
            <person name="Aerts A."/>
            <person name="Atanasova L."/>
            <person name="Chenthamara K."/>
            <person name="Zhang J."/>
            <person name="Grujic M."/>
            <person name="Henrissat B."/>
            <person name="Kuo A."/>
            <person name="Salamov A."/>
            <person name="Lipzen A."/>
            <person name="Labutti K."/>
            <person name="Barry K."/>
            <person name="Miao Y."/>
            <person name="Rahimi M.J."/>
            <person name="Shen Q."/>
            <person name="Grigoriev I.V."/>
            <person name="Kubicek C.P."/>
            <person name="Druzhinina I.S."/>
        </authorList>
    </citation>
    <scope>NUCLEOTIDE SEQUENCE [LARGE SCALE GENOMIC DNA]</scope>
    <source>
        <strain evidence="3 4">CBS 433.97</strain>
    </source>
</reference>
<sequence>MALILRMSVTNGLVAAVGWSMDATFQRDRRPKARPCAADDDDSVGESQGITREQTKEGLAAQGAAIWRRSEGRDSRQDGAVWREKKTNWWWAKTKTTTHLMRGCQRSKQTMRNTQREAANWLILTEGGLFGRRATVAQPAKNRTALSGASRARENSYSHTEPGGL</sequence>
<dbReference type="EMBL" id="KZ679256">
    <property type="protein sequence ID" value="PTB47096.1"/>
    <property type="molecule type" value="Genomic_DNA"/>
</dbReference>